<feature type="transmembrane region" description="Helical" evidence="9">
    <location>
        <begin position="181"/>
        <end position="201"/>
    </location>
</feature>
<dbReference type="HAMAP" id="MF_01148">
    <property type="entry name" value="Lnt"/>
    <property type="match status" value="1"/>
</dbReference>
<dbReference type="EC" id="2.3.1.269" evidence="9"/>
<keyword evidence="11" id="KW-0449">Lipoprotein</keyword>
<keyword evidence="12" id="KW-1185">Reference proteome</keyword>
<feature type="transmembrane region" description="Helical" evidence="9">
    <location>
        <begin position="208"/>
        <end position="229"/>
    </location>
</feature>
<dbReference type="PANTHER" id="PTHR38686">
    <property type="entry name" value="APOLIPOPROTEIN N-ACYLTRANSFERASE"/>
    <property type="match status" value="1"/>
</dbReference>
<evidence type="ECO:0000313" key="12">
    <source>
        <dbReference type="Proteomes" id="UP000268192"/>
    </source>
</evidence>
<evidence type="ECO:0000256" key="4">
    <source>
        <dbReference type="ARBA" id="ARBA00022679"/>
    </source>
</evidence>
<evidence type="ECO:0000256" key="1">
    <source>
        <dbReference type="ARBA" id="ARBA00004651"/>
    </source>
</evidence>
<dbReference type="AlphaFoldDB" id="A0A3Q8XMH2"/>
<gene>
    <name evidence="9 11" type="primary">lnt</name>
    <name evidence="11" type="ORF">D5400_00875</name>
</gene>
<keyword evidence="6 9" id="KW-1133">Transmembrane helix</keyword>
<comment type="pathway">
    <text evidence="9">Protein modification; lipoprotein biosynthesis (N-acyl transfer).</text>
</comment>
<comment type="similarity">
    <text evidence="2 9">Belongs to the CN hydrolase family. Apolipoprotein N-acyltransferase subfamily.</text>
</comment>
<keyword evidence="7 9" id="KW-0472">Membrane</keyword>
<sequence>MTDRGAIEPEEGGLGRITYPDSGLAVSLPVCALMGALTALAFAPYFVLPLVLVGFAAFALFIRHARGSCAAFLIGWGFGIGQFAVGLRWISESFFVDADRFGALAWPAVLGLSGFLALFPAFAAAATRYLGGRGPTVFLILPGFWTLAEMARGVLFTGFPWNLTGYVWGFSDATLQPMSAIGVHGVGFVTATLCMVPLALAERYRLGPWALAVTMLVVPMLGAGFFWAFGAVRLANAETADGAGPRIRVVQPNIPQDQKWDPDAATRNLQKLHDLSTSGAAGRPRVVVWPETAYPYLFSEVVRLPEALLGSIPEGGLLLFGAVRAVPGDTAEVGGLLNSLLAVDHTGKVVADYDKIRLVPFGEFTPFKSLPGISKLTAGDIDYVPGSVSSPMTLPAVPPFRVLICYEAIFPSPKVDEERWLLNVTNDAWFGVSAGPYQHFLSARVRSIESGLPMIRAANSGISAVVDGYGRIQQMLPLAVEGAFDAALPGPTPQRTLYSKLGDMPTLIVVGLVIGIGAFCRRRRRDAVIKSETNP</sequence>
<evidence type="ECO:0000256" key="3">
    <source>
        <dbReference type="ARBA" id="ARBA00022475"/>
    </source>
</evidence>
<feature type="transmembrane region" description="Helical" evidence="9">
    <location>
        <begin position="103"/>
        <end position="125"/>
    </location>
</feature>
<keyword evidence="3 9" id="KW-1003">Cell membrane</keyword>
<dbReference type="PANTHER" id="PTHR38686:SF1">
    <property type="entry name" value="APOLIPOPROTEIN N-ACYLTRANSFERASE"/>
    <property type="match status" value="1"/>
</dbReference>
<evidence type="ECO:0000313" key="11">
    <source>
        <dbReference type="EMBL" id="AZN70015.1"/>
    </source>
</evidence>
<comment type="subcellular location">
    <subcellularLocation>
        <location evidence="1 9">Cell membrane</location>
        <topology evidence="1 9">Multi-pass membrane protein</topology>
    </subcellularLocation>
</comment>
<accession>A0A3Q8XMH2</accession>
<evidence type="ECO:0000259" key="10">
    <source>
        <dbReference type="PROSITE" id="PS50263"/>
    </source>
</evidence>
<dbReference type="OrthoDB" id="9804277at2"/>
<evidence type="ECO:0000256" key="6">
    <source>
        <dbReference type="ARBA" id="ARBA00022989"/>
    </source>
</evidence>
<feature type="transmembrane region" description="Helical" evidence="9">
    <location>
        <begin position="42"/>
        <end position="62"/>
    </location>
</feature>
<dbReference type="SUPFAM" id="SSF56317">
    <property type="entry name" value="Carbon-nitrogen hydrolase"/>
    <property type="match status" value="1"/>
</dbReference>
<comment type="function">
    <text evidence="9">Catalyzes the phospholipid dependent N-acylation of the N-terminal cysteine of apolipoprotein, the last step in lipoprotein maturation.</text>
</comment>
<organism evidence="11 12">
    <name type="scientific">Georhizobium profundi</name>
    <dbReference type="NCBI Taxonomy" id="2341112"/>
    <lineage>
        <taxon>Bacteria</taxon>
        <taxon>Pseudomonadati</taxon>
        <taxon>Pseudomonadota</taxon>
        <taxon>Alphaproteobacteria</taxon>
        <taxon>Hyphomicrobiales</taxon>
        <taxon>Rhizobiaceae</taxon>
        <taxon>Georhizobium</taxon>
    </lineage>
</organism>
<dbReference type="GO" id="GO:0005886">
    <property type="term" value="C:plasma membrane"/>
    <property type="evidence" value="ECO:0007669"/>
    <property type="project" value="UniProtKB-SubCell"/>
</dbReference>
<dbReference type="Pfam" id="PF20154">
    <property type="entry name" value="LNT_N"/>
    <property type="match status" value="1"/>
</dbReference>
<dbReference type="KEGG" id="abaw:D5400_00875"/>
<dbReference type="Proteomes" id="UP000268192">
    <property type="component" value="Chromosome"/>
</dbReference>
<dbReference type="NCBIfam" id="TIGR00546">
    <property type="entry name" value="lnt"/>
    <property type="match status" value="1"/>
</dbReference>
<dbReference type="InterPro" id="IPR004563">
    <property type="entry name" value="Apolipo_AcylTrfase"/>
</dbReference>
<evidence type="ECO:0000256" key="7">
    <source>
        <dbReference type="ARBA" id="ARBA00023136"/>
    </source>
</evidence>
<dbReference type="GO" id="GO:0016410">
    <property type="term" value="F:N-acyltransferase activity"/>
    <property type="evidence" value="ECO:0007669"/>
    <property type="project" value="UniProtKB-UniRule"/>
</dbReference>
<dbReference type="EMBL" id="CP032509">
    <property type="protein sequence ID" value="AZN70015.1"/>
    <property type="molecule type" value="Genomic_DNA"/>
</dbReference>
<keyword evidence="4 9" id="KW-0808">Transferase</keyword>
<evidence type="ECO:0000256" key="9">
    <source>
        <dbReference type="HAMAP-Rule" id="MF_01148"/>
    </source>
</evidence>
<keyword evidence="5 9" id="KW-0812">Transmembrane</keyword>
<feature type="transmembrane region" description="Helical" evidence="9">
    <location>
        <begin position="501"/>
        <end position="520"/>
    </location>
</feature>
<dbReference type="PROSITE" id="PS50263">
    <property type="entry name" value="CN_HYDROLASE"/>
    <property type="match status" value="1"/>
</dbReference>
<dbReference type="GO" id="GO:0042158">
    <property type="term" value="P:lipoprotein biosynthetic process"/>
    <property type="evidence" value="ECO:0007669"/>
    <property type="project" value="UniProtKB-UniRule"/>
</dbReference>
<dbReference type="CDD" id="cd07571">
    <property type="entry name" value="ALP_N-acyl_transferase"/>
    <property type="match status" value="1"/>
</dbReference>
<name>A0A3Q8XMH2_9HYPH</name>
<dbReference type="Pfam" id="PF00795">
    <property type="entry name" value="CN_hydrolase"/>
    <property type="match status" value="1"/>
</dbReference>
<dbReference type="InterPro" id="IPR045378">
    <property type="entry name" value="LNT_N"/>
</dbReference>
<feature type="transmembrane region" description="Helical" evidence="9">
    <location>
        <begin position="137"/>
        <end position="161"/>
    </location>
</feature>
<reference evidence="11 12" key="1">
    <citation type="submission" date="2018-09" db="EMBL/GenBank/DDBJ databases">
        <title>Marinorhizobium profundi gen. nov., sp. nov., isolated from a deep-sea sediment sample from the New Britain Trench and proposal of Marinorhizobiaceae fam. nov. in the order Rhizobiales of the class Alphaproteobacteria.</title>
        <authorList>
            <person name="Cao J."/>
        </authorList>
    </citation>
    <scope>NUCLEOTIDE SEQUENCE [LARGE SCALE GENOMIC DNA]</scope>
    <source>
        <strain evidence="11 12">WS11</strain>
    </source>
</reference>
<comment type="catalytic activity">
    <reaction evidence="9">
        <text>N-terminal S-1,2-diacyl-sn-glyceryl-L-cysteinyl-[lipoprotein] + a glycerophospholipid = N-acyl-S-1,2-diacyl-sn-glyceryl-L-cysteinyl-[lipoprotein] + a 2-acyl-sn-glycero-3-phospholipid + H(+)</text>
        <dbReference type="Rhea" id="RHEA:48228"/>
        <dbReference type="Rhea" id="RHEA-COMP:14681"/>
        <dbReference type="Rhea" id="RHEA-COMP:14684"/>
        <dbReference type="ChEBI" id="CHEBI:15378"/>
        <dbReference type="ChEBI" id="CHEBI:136912"/>
        <dbReference type="ChEBI" id="CHEBI:140656"/>
        <dbReference type="ChEBI" id="CHEBI:140657"/>
        <dbReference type="ChEBI" id="CHEBI:140660"/>
        <dbReference type="EC" id="2.3.1.269"/>
    </reaction>
</comment>
<feature type="transmembrane region" description="Helical" evidence="9">
    <location>
        <begin position="69"/>
        <end position="91"/>
    </location>
</feature>
<dbReference type="InterPro" id="IPR003010">
    <property type="entry name" value="C-N_Hydrolase"/>
</dbReference>
<evidence type="ECO:0000256" key="5">
    <source>
        <dbReference type="ARBA" id="ARBA00022692"/>
    </source>
</evidence>
<evidence type="ECO:0000256" key="2">
    <source>
        <dbReference type="ARBA" id="ARBA00010065"/>
    </source>
</evidence>
<feature type="domain" description="CN hydrolase" evidence="10">
    <location>
        <begin position="250"/>
        <end position="490"/>
    </location>
</feature>
<proteinExistence type="inferred from homology"/>
<protein>
    <recommendedName>
        <fullName evidence="9">Apolipoprotein N-acyltransferase</fullName>
        <shortName evidence="9">ALP N-acyltransferase</shortName>
        <ecNumber evidence="9">2.3.1.269</ecNumber>
    </recommendedName>
</protein>
<keyword evidence="8 9" id="KW-0012">Acyltransferase</keyword>
<evidence type="ECO:0000256" key="8">
    <source>
        <dbReference type="ARBA" id="ARBA00023315"/>
    </source>
</evidence>
<dbReference type="UniPathway" id="UPA00666"/>
<dbReference type="InterPro" id="IPR036526">
    <property type="entry name" value="C-N_Hydrolase_sf"/>
</dbReference>
<dbReference type="Gene3D" id="3.60.110.10">
    <property type="entry name" value="Carbon-nitrogen hydrolase"/>
    <property type="match status" value="1"/>
</dbReference>